<keyword evidence="8 11" id="KW-1133">Transmembrane helix</keyword>
<evidence type="ECO:0000256" key="5">
    <source>
        <dbReference type="ARBA" id="ARBA00022475"/>
    </source>
</evidence>
<dbReference type="PANTHER" id="PTHR34182">
    <property type="entry name" value="PROTEIN-EXPORT MEMBRANE PROTEIN SECG"/>
    <property type="match status" value="1"/>
</dbReference>
<protein>
    <recommendedName>
        <fullName evidence="3 11">Protein-export membrane protein SecG</fullName>
    </recommendedName>
</protein>
<dbReference type="PRINTS" id="PR01651">
    <property type="entry name" value="SECGEXPORT"/>
</dbReference>
<dbReference type="Proteomes" id="UP000739180">
    <property type="component" value="Unassembled WGS sequence"/>
</dbReference>
<evidence type="ECO:0000256" key="2">
    <source>
        <dbReference type="ARBA" id="ARBA00008445"/>
    </source>
</evidence>
<feature type="region of interest" description="Disordered" evidence="12">
    <location>
        <begin position="89"/>
        <end position="159"/>
    </location>
</feature>
<evidence type="ECO:0000256" key="7">
    <source>
        <dbReference type="ARBA" id="ARBA00022927"/>
    </source>
</evidence>
<feature type="transmembrane region" description="Helical" evidence="11">
    <location>
        <begin position="51"/>
        <end position="74"/>
    </location>
</feature>
<dbReference type="Pfam" id="PF03840">
    <property type="entry name" value="SecG"/>
    <property type="match status" value="1"/>
</dbReference>
<keyword evidence="7 11" id="KW-0653">Protein transport</keyword>
<comment type="caution">
    <text evidence="11">Lacks conserved residue(s) required for the propagation of feature annotation.</text>
</comment>
<evidence type="ECO:0000256" key="1">
    <source>
        <dbReference type="ARBA" id="ARBA00004651"/>
    </source>
</evidence>
<evidence type="ECO:0000256" key="11">
    <source>
        <dbReference type="RuleBase" id="RU365087"/>
    </source>
</evidence>
<dbReference type="RefSeq" id="WP_138770705.1">
    <property type="nucleotide sequence ID" value="NZ_JBHSSX010000005.1"/>
</dbReference>
<keyword evidence="5 11" id="KW-1003">Cell membrane</keyword>
<name>A0ABY2XRZ3_9GAMM</name>
<sequence length="159" mass="15797">MDIVLHVVHVLAALGLIGLILIQHGKGADAGASFGGGGSQTVFGSAGSANFLTRSTAVLAVVFFITSLGLAWMARQEVSGGGSILPALESVDEQDVPAMDQQGGDVPGAGEARGDVPAMDSGDAGDVPGASESEKGSLDVPAAELESPAPDETPSQSEQ</sequence>
<comment type="subcellular location">
    <subcellularLocation>
        <location evidence="1 11">Cell membrane</location>
        <topology evidence="1 11">Multi-pass membrane protein</topology>
    </subcellularLocation>
</comment>
<evidence type="ECO:0000256" key="9">
    <source>
        <dbReference type="ARBA" id="ARBA00023010"/>
    </source>
</evidence>
<comment type="caution">
    <text evidence="13">The sequence shown here is derived from an EMBL/GenBank/DDBJ whole genome shotgun (WGS) entry which is preliminary data.</text>
</comment>
<keyword evidence="9 11" id="KW-0811">Translocation</keyword>
<evidence type="ECO:0000256" key="6">
    <source>
        <dbReference type="ARBA" id="ARBA00022692"/>
    </source>
</evidence>
<dbReference type="InterPro" id="IPR004692">
    <property type="entry name" value="SecG"/>
</dbReference>
<gene>
    <name evidence="13" type="primary">secG</name>
    <name evidence="13" type="ORF">FGS76_00680</name>
</gene>
<evidence type="ECO:0000256" key="8">
    <source>
        <dbReference type="ARBA" id="ARBA00022989"/>
    </source>
</evidence>
<keyword evidence="4 11" id="KW-0813">Transport</keyword>
<keyword evidence="10 11" id="KW-0472">Membrane</keyword>
<dbReference type="PANTHER" id="PTHR34182:SF1">
    <property type="entry name" value="PROTEIN-EXPORT MEMBRANE PROTEIN SECG"/>
    <property type="match status" value="1"/>
</dbReference>
<keyword evidence="6 11" id="KW-0812">Transmembrane</keyword>
<accession>A0ABY2XRZ3</accession>
<evidence type="ECO:0000256" key="12">
    <source>
        <dbReference type="SAM" id="MobiDB-lite"/>
    </source>
</evidence>
<evidence type="ECO:0000256" key="4">
    <source>
        <dbReference type="ARBA" id="ARBA00022448"/>
    </source>
</evidence>
<evidence type="ECO:0000313" key="14">
    <source>
        <dbReference type="Proteomes" id="UP000739180"/>
    </source>
</evidence>
<dbReference type="EMBL" id="VCQT01000001">
    <property type="protein sequence ID" value="TMW15312.1"/>
    <property type="molecule type" value="Genomic_DNA"/>
</dbReference>
<reference evidence="13 14" key="1">
    <citation type="submission" date="2019-05" db="EMBL/GenBank/DDBJ databases">
        <title>Genome of Alcanivorax gelatiniphagus, an oil degrading marine bacteria.</title>
        <authorList>
            <person name="Kwon K.K."/>
        </authorList>
    </citation>
    <scope>NUCLEOTIDE SEQUENCE [LARGE SCALE GENOMIC DNA]</scope>
    <source>
        <strain evidence="13 14">MEBiC 08158</strain>
    </source>
</reference>
<organism evidence="13 14">
    <name type="scientific">Alloalcanivorax gelatiniphagus</name>
    <dbReference type="NCBI Taxonomy" id="1194167"/>
    <lineage>
        <taxon>Bacteria</taxon>
        <taxon>Pseudomonadati</taxon>
        <taxon>Pseudomonadota</taxon>
        <taxon>Gammaproteobacteria</taxon>
        <taxon>Oceanospirillales</taxon>
        <taxon>Alcanivoracaceae</taxon>
        <taxon>Alloalcanivorax</taxon>
    </lineage>
</organism>
<evidence type="ECO:0000256" key="3">
    <source>
        <dbReference type="ARBA" id="ARBA00017876"/>
    </source>
</evidence>
<evidence type="ECO:0000256" key="10">
    <source>
        <dbReference type="ARBA" id="ARBA00023136"/>
    </source>
</evidence>
<keyword evidence="14" id="KW-1185">Reference proteome</keyword>
<proteinExistence type="inferred from homology"/>
<dbReference type="NCBIfam" id="TIGR00810">
    <property type="entry name" value="secG"/>
    <property type="match status" value="1"/>
</dbReference>
<comment type="similarity">
    <text evidence="2 11">Belongs to the SecG family.</text>
</comment>
<comment type="function">
    <text evidence="11">Involved in protein export. Participates in an early event of protein translocation.</text>
</comment>
<evidence type="ECO:0000313" key="13">
    <source>
        <dbReference type="EMBL" id="TMW15312.1"/>
    </source>
</evidence>